<keyword evidence="3" id="KW-0378">Hydrolase</keyword>
<evidence type="ECO:0000313" key="6">
    <source>
        <dbReference type="EMBL" id="CAE7262487.1"/>
    </source>
</evidence>
<keyword evidence="4" id="KW-0720">Serine protease</keyword>
<evidence type="ECO:0000313" key="7">
    <source>
        <dbReference type="Proteomes" id="UP000604046"/>
    </source>
</evidence>
<name>A0A812MA94_9DINO</name>
<proteinExistence type="inferred from homology"/>
<evidence type="ECO:0000256" key="4">
    <source>
        <dbReference type="ARBA" id="ARBA00022825"/>
    </source>
</evidence>
<dbReference type="AlphaFoldDB" id="A0A812MA94"/>
<keyword evidence="7" id="KW-1185">Reference proteome</keyword>
<dbReference type="GO" id="GO:0006508">
    <property type="term" value="P:proteolysis"/>
    <property type="evidence" value="ECO:0007669"/>
    <property type="project" value="UniProtKB-KW"/>
</dbReference>
<dbReference type="PANTHER" id="PTHR20842:SF0">
    <property type="entry name" value="ALPHA-ASPARTYL DIPEPTIDASE"/>
    <property type="match status" value="1"/>
</dbReference>
<dbReference type="InterPro" id="IPR029062">
    <property type="entry name" value="Class_I_gatase-like"/>
</dbReference>
<keyword evidence="2" id="KW-0645">Protease</keyword>
<reference evidence="6" key="1">
    <citation type="submission" date="2021-02" db="EMBL/GenBank/DDBJ databases">
        <authorList>
            <person name="Dougan E. K."/>
            <person name="Rhodes N."/>
            <person name="Thang M."/>
            <person name="Chan C."/>
        </authorList>
    </citation>
    <scope>NUCLEOTIDE SEQUENCE</scope>
</reference>
<dbReference type="Gene3D" id="3.40.50.880">
    <property type="match status" value="1"/>
</dbReference>
<gene>
    <name evidence="6" type="ORF">SNAT2548_LOCUS13770</name>
</gene>
<dbReference type="Pfam" id="PF03575">
    <property type="entry name" value="Peptidase_S51"/>
    <property type="match status" value="1"/>
</dbReference>
<dbReference type="OrthoDB" id="412647at2759"/>
<dbReference type="InterPro" id="IPR005320">
    <property type="entry name" value="Peptidase_S51"/>
</dbReference>
<evidence type="ECO:0000256" key="1">
    <source>
        <dbReference type="ARBA" id="ARBA00006534"/>
    </source>
</evidence>
<protein>
    <submittedName>
        <fullName evidence="6">Uncharacterized protein</fullName>
    </submittedName>
</protein>
<evidence type="ECO:0000256" key="2">
    <source>
        <dbReference type="ARBA" id="ARBA00022670"/>
    </source>
</evidence>
<dbReference type="GO" id="GO:0008236">
    <property type="term" value="F:serine-type peptidase activity"/>
    <property type="evidence" value="ECO:0007669"/>
    <property type="project" value="UniProtKB-KW"/>
</dbReference>
<dbReference type="PANTHER" id="PTHR20842">
    <property type="entry name" value="PROTEASE S51 ALPHA-ASPARTYL DIPEPTIDASE"/>
    <property type="match status" value="1"/>
</dbReference>
<accession>A0A812MA94</accession>
<organism evidence="6 7">
    <name type="scientific">Symbiodinium natans</name>
    <dbReference type="NCBI Taxonomy" id="878477"/>
    <lineage>
        <taxon>Eukaryota</taxon>
        <taxon>Sar</taxon>
        <taxon>Alveolata</taxon>
        <taxon>Dinophyceae</taxon>
        <taxon>Suessiales</taxon>
        <taxon>Symbiodiniaceae</taxon>
        <taxon>Symbiodinium</taxon>
    </lineage>
</organism>
<evidence type="ECO:0000256" key="5">
    <source>
        <dbReference type="SAM" id="SignalP"/>
    </source>
</evidence>
<feature type="signal peptide" evidence="5">
    <location>
        <begin position="1"/>
        <end position="18"/>
    </location>
</feature>
<dbReference type="SUPFAM" id="SSF52317">
    <property type="entry name" value="Class I glutamine amidotransferase-like"/>
    <property type="match status" value="1"/>
</dbReference>
<dbReference type="Proteomes" id="UP000604046">
    <property type="component" value="Unassembled WGS sequence"/>
</dbReference>
<evidence type="ECO:0000256" key="3">
    <source>
        <dbReference type="ARBA" id="ARBA00022801"/>
    </source>
</evidence>
<sequence>MRSAVAACILVVLSSGSSCPMPPTRRLLLTSDGLSTKALKDEFRRLLGDRPENKNVWYIPTAPLRDGMSMAMVERQVTMLKSEFGLRHVEIIDVEYVKGEKLRDAVKALGSLDVIWAEMGNTYALRHHLRDSGGDQLVLDALDAGALYVGSSAGSIVAGRTVQMAFWKDWDDKTAEGTIDVDWKDPKHAQGLDVGGGRSFFPHANGQFGRSSWQDAQAKKHGHTDHEVVKLADGQGFVIDGDKAYPVE</sequence>
<comment type="caution">
    <text evidence="6">The sequence shown here is derived from an EMBL/GenBank/DDBJ whole genome shotgun (WGS) entry which is preliminary data.</text>
</comment>
<keyword evidence="5" id="KW-0732">Signal</keyword>
<dbReference type="EMBL" id="CAJNDS010001502">
    <property type="protein sequence ID" value="CAE7262487.1"/>
    <property type="molecule type" value="Genomic_DNA"/>
</dbReference>
<feature type="chain" id="PRO_5032633684" evidence="5">
    <location>
        <begin position="19"/>
        <end position="248"/>
    </location>
</feature>
<comment type="similarity">
    <text evidence="1">Belongs to the peptidase S51 family.</text>
</comment>
<dbReference type="PROSITE" id="PS51257">
    <property type="entry name" value="PROKAR_LIPOPROTEIN"/>
    <property type="match status" value="1"/>
</dbReference>